<evidence type="ECO:0000313" key="2">
    <source>
        <dbReference type="EMBL" id="KYC45680.1"/>
    </source>
</evidence>
<reference evidence="5 6" key="1">
    <citation type="journal article" date="2016" name="ISME J.">
        <title>Chasing the elusive Euryarchaeota class WSA2: genomes reveal a uniquely fastidious methyl-reducing methanogen.</title>
        <authorList>
            <person name="Nobu M.K."/>
            <person name="Narihiro T."/>
            <person name="Kuroda K."/>
            <person name="Mei R."/>
            <person name="Liu W.T."/>
        </authorList>
    </citation>
    <scope>NUCLEOTIDE SEQUENCE [LARGE SCALE GENOMIC DNA]</scope>
    <source>
        <strain evidence="2">B03fssc0709_Meth_Bin005</strain>
        <strain evidence="3">B15fssc0709_Meth_Bin003</strain>
        <strain evidence="4">BMIXfssc0709_Meth_Bin006</strain>
    </source>
</reference>
<dbReference type="SMART" id="SM00879">
    <property type="entry name" value="Brix"/>
    <property type="match status" value="1"/>
</dbReference>
<dbReference type="GO" id="GO:0006364">
    <property type="term" value="P:rRNA processing"/>
    <property type="evidence" value="ECO:0007669"/>
    <property type="project" value="InterPro"/>
</dbReference>
<dbReference type="Proteomes" id="UP000092403">
    <property type="component" value="Unassembled WGS sequence"/>
</dbReference>
<dbReference type="EMBL" id="LNGF01000013">
    <property type="protein sequence ID" value="KYC47971.1"/>
    <property type="molecule type" value="Genomic_DNA"/>
</dbReference>
<protein>
    <submittedName>
        <fullName evidence="3">Putative Brix domain-containing ribosomal biogenesis protein</fullName>
    </submittedName>
</protein>
<dbReference type="SUPFAM" id="SSF52954">
    <property type="entry name" value="Class II aaRS ABD-related"/>
    <property type="match status" value="1"/>
</dbReference>
<dbReference type="EMBL" id="LNGE01000013">
    <property type="protein sequence ID" value="KYC45680.1"/>
    <property type="molecule type" value="Genomic_DNA"/>
</dbReference>
<name>A0A150ISF3_9EURY</name>
<dbReference type="EMBL" id="LNJC01000011">
    <property type="protein sequence ID" value="KYC50589.1"/>
    <property type="molecule type" value="Genomic_DNA"/>
</dbReference>
<gene>
    <name evidence="2" type="ORF">APG10_00671</name>
    <name evidence="3" type="ORF">APG11_00746</name>
    <name evidence="4" type="ORF">APG12_00723</name>
</gene>
<dbReference type="GO" id="GO:0019843">
    <property type="term" value="F:rRNA binding"/>
    <property type="evidence" value="ECO:0007669"/>
    <property type="project" value="InterPro"/>
</dbReference>
<evidence type="ECO:0000313" key="3">
    <source>
        <dbReference type="EMBL" id="KYC47971.1"/>
    </source>
</evidence>
<evidence type="ECO:0000313" key="4">
    <source>
        <dbReference type="EMBL" id="KYC50589.1"/>
    </source>
</evidence>
<comment type="caution">
    <text evidence="3">The sequence shown here is derived from an EMBL/GenBank/DDBJ whole genome shotgun (WGS) entry which is preliminary data.</text>
</comment>
<dbReference type="AlphaFoldDB" id="A0A150ISF3"/>
<accession>A0A150ISF3</accession>
<dbReference type="Proteomes" id="UP000091929">
    <property type="component" value="Unassembled WGS sequence"/>
</dbReference>
<evidence type="ECO:0000259" key="1">
    <source>
        <dbReference type="PROSITE" id="PS50833"/>
    </source>
</evidence>
<sequence>MMLISTSRRPSTRTRAFVKELLGVIPLSFQVTRGKKSVEELKDIAVLKGCRRLMIVESKDGNPSALSFMYVDKKDWRWIGVIDISVSLRREMKINEKLNSFDDDLPLLIQGDKSDSSDFLKEMFFCQDYEGDQEGPVLFFNGDSINFLREDISSSPIGPKINIIKWKRSI</sequence>
<dbReference type="Gene3D" id="3.40.50.10480">
    <property type="entry name" value="Probable brix-domain ribosomal biogenesis protein"/>
    <property type="match status" value="1"/>
</dbReference>
<dbReference type="PROSITE" id="PS50833">
    <property type="entry name" value="BRIX"/>
    <property type="match status" value="1"/>
</dbReference>
<evidence type="ECO:0000313" key="6">
    <source>
        <dbReference type="Proteomes" id="UP000092401"/>
    </source>
</evidence>
<feature type="domain" description="Brix" evidence="1">
    <location>
        <begin position="1"/>
        <end position="170"/>
    </location>
</feature>
<dbReference type="InterPro" id="IPR007109">
    <property type="entry name" value="Brix"/>
</dbReference>
<accession>A0A150J032</accession>
<organism evidence="3 5">
    <name type="scientific">Candidatus Methanofastidiosum methylothiophilum</name>
    <dbReference type="NCBI Taxonomy" id="1705564"/>
    <lineage>
        <taxon>Archaea</taxon>
        <taxon>Methanobacteriati</taxon>
        <taxon>Methanobacteriota</taxon>
        <taxon>Stenosarchaea group</taxon>
        <taxon>Candidatus Methanofastidiosia</taxon>
        <taxon>Candidatus Methanofastidiosales</taxon>
        <taxon>Candidatus Methanofastidiosaceae</taxon>
        <taxon>Candidatus Methanofastidiosum</taxon>
    </lineage>
</organism>
<dbReference type="Proteomes" id="UP000092401">
    <property type="component" value="Unassembled WGS sequence"/>
</dbReference>
<proteinExistence type="predicted"/>
<evidence type="ECO:0000313" key="5">
    <source>
        <dbReference type="Proteomes" id="UP000091929"/>
    </source>
</evidence>
<accession>A0A150IL05</accession>